<dbReference type="RefSeq" id="WP_179828244.1">
    <property type="nucleotide sequence ID" value="NZ_JACCFS010000001.1"/>
</dbReference>
<gene>
    <name evidence="1" type="ORF">HNR10_005373</name>
</gene>
<name>A0A7Z0ESK7_9ACTN</name>
<reference evidence="1 2" key="1">
    <citation type="submission" date="2020-07" db="EMBL/GenBank/DDBJ databases">
        <title>Sequencing the genomes of 1000 actinobacteria strains.</title>
        <authorList>
            <person name="Klenk H.-P."/>
        </authorList>
    </citation>
    <scope>NUCLEOTIDE SEQUENCE [LARGE SCALE GENOMIC DNA]</scope>
    <source>
        <strain evidence="1 2">DSM 44442</strain>
    </source>
</reference>
<accession>A0A7Z0ESK7</accession>
<dbReference type="Proteomes" id="UP000572051">
    <property type="component" value="Unassembled WGS sequence"/>
</dbReference>
<dbReference type="EMBL" id="JACCFS010000001">
    <property type="protein sequence ID" value="NYJ37492.1"/>
    <property type="molecule type" value="Genomic_DNA"/>
</dbReference>
<evidence type="ECO:0000313" key="1">
    <source>
        <dbReference type="EMBL" id="NYJ37492.1"/>
    </source>
</evidence>
<protein>
    <submittedName>
        <fullName evidence="1">Uncharacterized protein</fullName>
    </submittedName>
</protein>
<evidence type="ECO:0000313" key="2">
    <source>
        <dbReference type="Proteomes" id="UP000572051"/>
    </source>
</evidence>
<comment type="caution">
    <text evidence="1">The sequence shown here is derived from an EMBL/GenBank/DDBJ whole genome shotgun (WGS) entry which is preliminary data.</text>
</comment>
<keyword evidence="2" id="KW-1185">Reference proteome</keyword>
<proteinExistence type="predicted"/>
<dbReference type="AlphaFoldDB" id="A0A7Z0ESK7"/>
<sequence length="46" mass="5201">MTCEFCAQTATTYATSGGESAWVCNTHYLDMSDNFAGDLRGFRRWK</sequence>
<organism evidence="1 2">
    <name type="scientific">Nocardiopsis aegyptia</name>
    <dbReference type="NCBI Taxonomy" id="220378"/>
    <lineage>
        <taxon>Bacteria</taxon>
        <taxon>Bacillati</taxon>
        <taxon>Actinomycetota</taxon>
        <taxon>Actinomycetes</taxon>
        <taxon>Streptosporangiales</taxon>
        <taxon>Nocardiopsidaceae</taxon>
        <taxon>Nocardiopsis</taxon>
    </lineage>
</organism>